<dbReference type="InterPro" id="IPR052028">
    <property type="entry name" value="HipA_Ser/Thr_kinase"/>
</dbReference>
<evidence type="ECO:0000259" key="4">
    <source>
        <dbReference type="Pfam" id="PF07804"/>
    </source>
</evidence>
<gene>
    <name evidence="5" type="ORF">SAMN05216323_103817</name>
</gene>
<dbReference type="PANTHER" id="PTHR37419">
    <property type="entry name" value="SERINE/THREONINE-PROTEIN KINASE TOXIN HIPA"/>
    <property type="match status" value="1"/>
</dbReference>
<accession>A0A1G6MSU9</accession>
<dbReference type="Gene3D" id="1.10.1070.20">
    <property type="match status" value="1"/>
</dbReference>
<dbReference type="Proteomes" id="UP000199452">
    <property type="component" value="Unassembled WGS sequence"/>
</dbReference>
<name>A0A1G6MSU9_9BACT</name>
<dbReference type="OrthoDB" id="9805913at2"/>
<keyword evidence="3 5" id="KW-0418">Kinase</keyword>
<dbReference type="Pfam" id="PF07804">
    <property type="entry name" value="HipA_C"/>
    <property type="match status" value="1"/>
</dbReference>
<dbReference type="EMBL" id="FMYP01000038">
    <property type="protein sequence ID" value="SDC58531.1"/>
    <property type="molecule type" value="Genomic_DNA"/>
</dbReference>
<reference evidence="5 6" key="1">
    <citation type="submission" date="2016-09" db="EMBL/GenBank/DDBJ databases">
        <authorList>
            <person name="Capua I."/>
            <person name="De Benedictis P."/>
            <person name="Joannis T."/>
            <person name="Lombin L.H."/>
            <person name="Cattoli G."/>
        </authorList>
    </citation>
    <scope>NUCLEOTIDE SEQUENCE [LARGE SCALE GENOMIC DNA]</scope>
    <source>
        <strain evidence="5 6">A7P-90m</strain>
    </source>
</reference>
<dbReference type="GO" id="GO:0004674">
    <property type="term" value="F:protein serine/threonine kinase activity"/>
    <property type="evidence" value="ECO:0007669"/>
    <property type="project" value="TreeGrafter"/>
</dbReference>
<comment type="similarity">
    <text evidence="1">Belongs to the HipA Ser/Thr kinase family.</text>
</comment>
<evidence type="ECO:0000313" key="5">
    <source>
        <dbReference type="EMBL" id="SDC58531.1"/>
    </source>
</evidence>
<dbReference type="AlphaFoldDB" id="A0A1G6MSU9"/>
<keyword evidence="6" id="KW-1185">Reference proteome</keyword>
<evidence type="ECO:0000256" key="2">
    <source>
        <dbReference type="ARBA" id="ARBA00022679"/>
    </source>
</evidence>
<sequence>MNRCPITYQLCGNRLYSEKGLKLLSPILKDLAMLDFSAEGLRTEAMMRATKMSIQGVQPKLSAILNIKAGQFEITDKNGRYILKPQHHIFPELPQNEDLTMHLAAIVGIDTPLHGLVYANDSSLTYFIKRFDRKGQKDKLAVEDFAQLAGMSRDTKYGYSMEKLVTLLDNYCTFPAIEKAKLFKRVIFNYLIGNEDMHLKNYSVIVRDGKVELAPAYDLLNSTIVLKGDIEEIALSLKGKKSNLNADVLIGYFGKERCGLTDKTVETTLTTIMQAFPAWFNLIDASFLSSEMKERYRTLLQKRIKTLGLE</sequence>
<organism evidence="5 6">
    <name type="scientific">Williamwhitmania taraxaci</name>
    <dbReference type="NCBI Taxonomy" id="1640674"/>
    <lineage>
        <taxon>Bacteria</taxon>
        <taxon>Pseudomonadati</taxon>
        <taxon>Bacteroidota</taxon>
        <taxon>Bacteroidia</taxon>
        <taxon>Bacteroidales</taxon>
        <taxon>Williamwhitmaniaceae</taxon>
        <taxon>Williamwhitmania</taxon>
    </lineage>
</organism>
<evidence type="ECO:0000256" key="3">
    <source>
        <dbReference type="ARBA" id="ARBA00022777"/>
    </source>
</evidence>
<evidence type="ECO:0000256" key="1">
    <source>
        <dbReference type="ARBA" id="ARBA00010164"/>
    </source>
</evidence>
<dbReference type="RefSeq" id="WP_092438813.1">
    <property type="nucleotide sequence ID" value="NZ_FMYP01000038.1"/>
</dbReference>
<dbReference type="STRING" id="1640674.SAMN05216323_103817"/>
<dbReference type="GO" id="GO:0005829">
    <property type="term" value="C:cytosol"/>
    <property type="evidence" value="ECO:0007669"/>
    <property type="project" value="TreeGrafter"/>
</dbReference>
<dbReference type="InterPro" id="IPR012893">
    <property type="entry name" value="HipA-like_C"/>
</dbReference>
<feature type="domain" description="HipA-like C-terminal" evidence="4">
    <location>
        <begin position="52"/>
        <end position="279"/>
    </location>
</feature>
<proteinExistence type="inferred from homology"/>
<protein>
    <submittedName>
        <fullName evidence="5">Serine/threonine-protein kinase HipA</fullName>
    </submittedName>
</protein>
<keyword evidence="2" id="KW-0808">Transferase</keyword>
<evidence type="ECO:0000313" key="6">
    <source>
        <dbReference type="Proteomes" id="UP000199452"/>
    </source>
</evidence>
<dbReference type="PANTHER" id="PTHR37419:SF1">
    <property type="entry name" value="SERINE_THREONINE-PROTEIN KINASE TOXIN HIPA"/>
    <property type="match status" value="1"/>
</dbReference>